<comment type="caution">
    <text evidence="3">The sequence shown here is derived from an EMBL/GenBank/DDBJ whole genome shotgun (WGS) entry which is preliminary data.</text>
</comment>
<feature type="domain" description="F-box" evidence="2">
    <location>
        <begin position="3"/>
        <end position="48"/>
    </location>
</feature>
<evidence type="ECO:0000313" key="4">
    <source>
        <dbReference type="Proteomes" id="UP001305779"/>
    </source>
</evidence>
<dbReference type="EMBL" id="JAXOVC010000001">
    <property type="protein sequence ID" value="KAK4506471.1"/>
    <property type="molecule type" value="Genomic_DNA"/>
</dbReference>
<evidence type="ECO:0000313" key="3">
    <source>
        <dbReference type="EMBL" id="KAK4506471.1"/>
    </source>
</evidence>
<proteinExistence type="predicted"/>
<dbReference type="InterPro" id="IPR032675">
    <property type="entry name" value="LRR_dom_sf"/>
</dbReference>
<dbReference type="PROSITE" id="PS50181">
    <property type="entry name" value="FBOX"/>
    <property type="match status" value="1"/>
</dbReference>
<feature type="region of interest" description="Disordered" evidence="1">
    <location>
        <begin position="361"/>
        <end position="387"/>
    </location>
</feature>
<dbReference type="Gene3D" id="3.80.10.10">
    <property type="entry name" value="Ribonuclease Inhibitor"/>
    <property type="match status" value="1"/>
</dbReference>
<name>A0ABR0EZ92_ZASCE</name>
<gene>
    <name evidence="3" type="ORF">PRZ48_000203</name>
</gene>
<organism evidence="3 4">
    <name type="scientific">Zasmidium cellare</name>
    <name type="common">Wine cellar mold</name>
    <name type="synonym">Racodium cellare</name>
    <dbReference type="NCBI Taxonomy" id="395010"/>
    <lineage>
        <taxon>Eukaryota</taxon>
        <taxon>Fungi</taxon>
        <taxon>Dikarya</taxon>
        <taxon>Ascomycota</taxon>
        <taxon>Pezizomycotina</taxon>
        <taxon>Dothideomycetes</taxon>
        <taxon>Dothideomycetidae</taxon>
        <taxon>Mycosphaerellales</taxon>
        <taxon>Mycosphaerellaceae</taxon>
        <taxon>Zasmidium</taxon>
    </lineage>
</organism>
<keyword evidence="4" id="KW-1185">Reference proteome</keyword>
<accession>A0ABR0EZ92</accession>
<evidence type="ECO:0000256" key="1">
    <source>
        <dbReference type="SAM" id="MobiDB-lite"/>
    </source>
</evidence>
<sequence>MVVKLLSDLPAELLIRVGECLEAKDCASLSATNSSFRDFLASTVFRGLRASSLPEHAEALEGIVKKHARHIHKVHLEVHLNESEAAKDDVYTVSSTAPIVWELLSRQNLPNVSTLRITFCPEPDNYDGGGWCDEGLGGGIYINDSEESIDEVPGAEATFPWRALYTKAFESIANGSKALHRLEVHNLPPKTTSAQQTPEWRTFLGGLEEFELSLWGGDNGVGWHSNTLAGYLESIENLQNTFFQHLTGANKVSLIAHYDNPIGCDGMRQVSLPFQPKDLPKVEHLTLQDCFVDHNLLRNLAKKPGQLKSLHLNNCFSAGNDENPGLADIVVPWAEFFSALRRTQPNLEEFILTENRVPPLTHEEQFPGHYGDRDPHNYTPPDNEPDDVKAVRRGLKEDPGRRLFTYICLDDKYGMVFAYSEVNIQAFLLGEDQREFDALVEMVEGNRRGRWV</sequence>
<dbReference type="Proteomes" id="UP001305779">
    <property type="component" value="Unassembled WGS sequence"/>
</dbReference>
<reference evidence="3 4" key="1">
    <citation type="journal article" date="2023" name="G3 (Bethesda)">
        <title>A chromosome-level genome assembly of Zasmidium syzygii isolated from banana leaves.</title>
        <authorList>
            <person name="van Westerhoven A.C."/>
            <person name="Mehrabi R."/>
            <person name="Talebi R."/>
            <person name="Steentjes M.B.F."/>
            <person name="Corcolon B."/>
            <person name="Chong P.A."/>
            <person name="Kema G.H.J."/>
            <person name="Seidl M.F."/>
        </authorList>
    </citation>
    <scope>NUCLEOTIDE SEQUENCE [LARGE SCALE GENOMIC DNA]</scope>
    <source>
        <strain evidence="3 4">P124</strain>
    </source>
</reference>
<feature type="compositionally biased region" description="Basic and acidic residues" evidence="1">
    <location>
        <begin position="361"/>
        <end position="376"/>
    </location>
</feature>
<dbReference type="InterPro" id="IPR001810">
    <property type="entry name" value="F-box_dom"/>
</dbReference>
<dbReference type="SUPFAM" id="SSF52047">
    <property type="entry name" value="RNI-like"/>
    <property type="match status" value="1"/>
</dbReference>
<evidence type="ECO:0000259" key="2">
    <source>
        <dbReference type="PROSITE" id="PS50181"/>
    </source>
</evidence>
<protein>
    <recommendedName>
        <fullName evidence="2">F-box domain-containing protein</fullName>
    </recommendedName>
</protein>